<evidence type="ECO:0000256" key="4">
    <source>
        <dbReference type="ARBA" id="ARBA00022525"/>
    </source>
</evidence>
<keyword evidence="5 8" id="KW-0378">Hydrolase</keyword>
<dbReference type="InterPro" id="IPR011050">
    <property type="entry name" value="Pectin_lyase_fold/virulence"/>
</dbReference>
<evidence type="ECO:0000256" key="8">
    <source>
        <dbReference type="RuleBase" id="RU361169"/>
    </source>
</evidence>
<evidence type="ECO:0000313" key="9">
    <source>
        <dbReference type="EMBL" id="KAK8572881.1"/>
    </source>
</evidence>
<gene>
    <name evidence="9" type="ORF">V6N12_028921</name>
</gene>
<evidence type="ECO:0000256" key="6">
    <source>
        <dbReference type="ARBA" id="ARBA00023295"/>
    </source>
</evidence>
<comment type="caution">
    <text evidence="9">The sequence shown here is derived from an EMBL/GenBank/DDBJ whole genome shotgun (WGS) entry which is preliminary data.</text>
</comment>
<dbReference type="Proteomes" id="UP001472677">
    <property type="component" value="Unassembled WGS sequence"/>
</dbReference>
<evidence type="ECO:0000256" key="3">
    <source>
        <dbReference type="ARBA" id="ARBA00022512"/>
    </source>
</evidence>
<accession>A0ABR2F788</accession>
<proteinExistence type="inferred from homology"/>
<evidence type="ECO:0000256" key="1">
    <source>
        <dbReference type="ARBA" id="ARBA00004191"/>
    </source>
</evidence>
<sequence>MGGSGFARNISFEQILFDNVQNPIIINQFYEDKVKFRSYGIWHKAAGSIKVSDLTYSDLRGTSASEQAIKLDCDNVVGCSNIVMSNIDITPSGGGGDGGPKIQGWCNNAHGTAFHVKPEVPCLS</sequence>
<evidence type="ECO:0008006" key="11">
    <source>
        <dbReference type="Google" id="ProtNLM"/>
    </source>
</evidence>
<evidence type="ECO:0000256" key="7">
    <source>
        <dbReference type="ARBA" id="ARBA00023316"/>
    </source>
</evidence>
<reference evidence="9 10" key="1">
    <citation type="journal article" date="2024" name="G3 (Bethesda)">
        <title>Genome assembly of Hibiscus sabdariffa L. provides insights into metabolisms of medicinal natural products.</title>
        <authorList>
            <person name="Kim T."/>
        </authorList>
    </citation>
    <scope>NUCLEOTIDE SEQUENCE [LARGE SCALE GENOMIC DNA]</scope>
    <source>
        <strain evidence="9">TK-2024</strain>
        <tissue evidence="9">Old leaves</tissue>
    </source>
</reference>
<keyword evidence="7" id="KW-0961">Cell wall biogenesis/degradation</keyword>
<keyword evidence="4" id="KW-0964">Secreted</keyword>
<evidence type="ECO:0000256" key="5">
    <source>
        <dbReference type="ARBA" id="ARBA00022801"/>
    </source>
</evidence>
<dbReference type="Pfam" id="PF00295">
    <property type="entry name" value="Glyco_hydro_28"/>
    <property type="match status" value="1"/>
</dbReference>
<evidence type="ECO:0000313" key="10">
    <source>
        <dbReference type="Proteomes" id="UP001472677"/>
    </source>
</evidence>
<organism evidence="9 10">
    <name type="scientific">Hibiscus sabdariffa</name>
    <name type="common">roselle</name>
    <dbReference type="NCBI Taxonomy" id="183260"/>
    <lineage>
        <taxon>Eukaryota</taxon>
        <taxon>Viridiplantae</taxon>
        <taxon>Streptophyta</taxon>
        <taxon>Embryophyta</taxon>
        <taxon>Tracheophyta</taxon>
        <taxon>Spermatophyta</taxon>
        <taxon>Magnoliopsida</taxon>
        <taxon>eudicotyledons</taxon>
        <taxon>Gunneridae</taxon>
        <taxon>Pentapetalae</taxon>
        <taxon>rosids</taxon>
        <taxon>malvids</taxon>
        <taxon>Malvales</taxon>
        <taxon>Malvaceae</taxon>
        <taxon>Malvoideae</taxon>
        <taxon>Hibiscus</taxon>
    </lineage>
</organism>
<dbReference type="EMBL" id="JBBPBM010000008">
    <property type="protein sequence ID" value="KAK8572881.1"/>
    <property type="molecule type" value="Genomic_DNA"/>
</dbReference>
<keyword evidence="6 8" id="KW-0326">Glycosidase</keyword>
<protein>
    <recommendedName>
        <fullName evidence="11">Polygalacturonase</fullName>
    </recommendedName>
</protein>
<comment type="subcellular location">
    <subcellularLocation>
        <location evidence="1">Secreted</location>
        <location evidence="1">Cell wall</location>
    </subcellularLocation>
</comment>
<keyword evidence="3" id="KW-0134">Cell wall</keyword>
<dbReference type="InterPro" id="IPR000743">
    <property type="entry name" value="Glyco_hydro_28"/>
</dbReference>
<name>A0ABR2F788_9ROSI</name>
<evidence type="ECO:0000256" key="2">
    <source>
        <dbReference type="ARBA" id="ARBA00008834"/>
    </source>
</evidence>
<dbReference type="SUPFAM" id="SSF51126">
    <property type="entry name" value="Pectin lyase-like"/>
    <property type="match status" value="1"/>
</dbReference>
<comment type="similarity">
    <text evidence="2 8">Belongs to the glycosyl hydrolase 28 family.</text>
</comment>
<dbReference type="InterPro" id="IPR012334">
    <property type="entry name" value="Pectin_lyas_fold"/>
</dbReference>
<dbReference type="PANTHER" id="PTHR31375">
    <property type="match status" value="1"/>
</dbReference>
<keyword evidence="10" id="KW-1185">Reference proteome</keyword>
<dbReference type="Gene3D" id="2.160.20.10">
    <property type="entry name" value="Single-stranded right-handed beta-helix, Pectin lyase-like"/>
    <property type="match status" value="1"/>
</dbReference>